<dbReference type="GeneID" id="78295801"/>
<evidence type="ECO:0000259" key="3">
    <source>
        <dbReference type="Pfam" id="PF13519"/>
    </source>
</evidence>
<dbReference type="RefSeq" id="WP_116884506.1">
    <property type="nucleotide sequence ID" value="NZ_CABMMC010000078.1"/>
</dbReference>
<dbReference type="InterPro" id="IPR036465">
    <property type="entry name" value="vWFA_dom_sf"/>
</dbReference>
<keyword evidence="1" id="KW-0812">Transmembrane</keyword>
<feature type="transmembrane region" description="Helical" evidence="1">
    <location>
        <begin position="58"/>
        <end position="76"/>
    </location>
</feature>
<dbReference type="Gene3D" id="3.40.50.410">
    <property type="entry name" value="von Willebrand factor, type A domain"/>
    <property type="match status" value="1"/>
</dbReference>
<dbReference type="InterPro" id="IPR029062">
    <property type="entry name" value="Class_I_gatase-like"/>
</dbReference>
<dbReference type="SUPFAM" id="SSF52317">
    <property type="entry name" value="Class I glutamine amidotransferase-like"/>
    <property type="match status" value="1"/>
</dbReference>
<keyword evidence="5" id="KW-1185">Reference proteome</keyword>
<keyword evidence="1" id="KW-0472">Membrane</keyword>
<organism evidence="4 5">
    <name type="scientific">Victivallis vadensis</name>
    <dbReference type="NCBI Taxonomy" id="172901"/>
    <lineage>
        <taxon>Bacteria</taxon>
        <taxon>Pseudomonadati</taxon>
        <taxon>Lentisphaerota</taxon>
        <taxon>Lentisphaeria</taxon>
        <taxon>Victivallales</taxon>
        <taxon>Victivallaceae</taxon>
        <taxon>Victivallis</taxon>
    </lineage>
</organism>
<gene>
    <name evidence="4" type="ORF">C8D82_11887</name>
</gene>
<dbReference type="InterPro" id="IPR024163">
    <property type="entry name" value="Aerotolerance_reg_N"/>
</dbReference>
<evidence type="ECO:0000313" key="4">
    <source>
        <dbReference type="EMBL" id="PVY40086.1"/>
    </source>
</evidence>
<dbReference type="PANTHER" id="PTHR37464:SF1">
    <property type="entry name" value="BLL2463 PROTEIN"/>
    <property type="match status" value="1"/>
</dbReference>
<dbReference type="NCBIfam" id="TIGR02226">
    <property type="entry name" value="two_anch"/>
    <property type="match status" value="1"/>
</dbReference>
<dbReference type="AlphaFoldDB" id="A0A2U1AUI2"/>
<evidence type="ECO:0000313" key="5">
    <source>
        <dbReference type="Proteomes" id="UP000245959"/>
    </source>
</evidence>
<name>A0A2U1AUI2_9BACT</name>
<dbReference type="EMBL" id="QEKH01000018">
    <property type="protein sequence ID" value="PVY40086.1"/>
    <property type="molecule type" value="Genomic_DNA"/>
</dbReference>
<evidence type="ECO:0000259" key="2">
    <source>
        <dbReference type="Pfam" id="PF07584"/>
    </source>
</evidence>
<feature type="domain" description="VWFA" evidence="3">
    <location>
        <begin position="94"/>
        <end position="191"/>
    </location>
</feature>
<evidence type="ECO:0000256" key="1">
    <source>
        <dbReference type="SAM" id="Phobius"/>
    </source>
</evidence>
<dbReference type="PANTHER" id="PTHR37464">
    <property type="entry name" value="BLL2463 PROTEIN"/>
    <property type="match status" value="1"/>
</dbReference>
<dbReference type="SUPFAM" id="SSF53300">
    <property type="entry name" value="vWA-like"/>
    <property type="match status" value="1"/>
</dbReference>
<sequence length="576" mass="62422">MIDFGASLWLWLLPPVWGAALVLHLYFRRKRQVVPFSDVGFFLRDEHHPAMRRKLRDWLKLLVRLLILTLPVLAMAQPRLTGMKLAAGDEPRRVIVLDDSFSMERKLPAGESAFDAARRLALSLADSFDDGETALVFTSDVPGVLPTRDRDKLREAIRAAKLRPRAATLGTALAGAAEQAGVTEIFLISDFQQSMLGKWEERRGLRIYALALRGRDDNLAVEVSGGAVLPPRAGVEQQLRVKAVNYSGRPAESRLEFRYGGRKAGERLLNLSPGESRELEFAFTPAPGLTSGSVTVEDGNVTQDNRAGFTFRAEAPLKIGLVRGEGQGADPFYFLRYALDPGNDGGRGVTLETLGTAELSSDRLREFGLVVVSGGAAHPALDAYVRGGGRLWQLPASAAKSAGNGKNAKFAGALAELNDVLQLDLVEWRSPAELVPLPGDAVLLALADGRPLLLERRDGEGRRYLGAFGLRNRSSNWPLLRSFPVAMAKLTDYMASGGAKPGLDKGAPVGAESNLASASGAELRRRLPGVRELQPGGDWKLELDELRRGSALAGWLLLAALLLWGVDSYLGKEAAR</sequence>
<accession>A0A2U1AUI2</accession>
<dbReference type="CDD" id="cd00198">
    <property type="entry name" value="vWFA"/>
    <property type="match status" value="1"/>
</dbReference>
<feature type="transmembrane region" description="Helical" evidence="1">
    <location>
        <begin position="6"/>
        <end position="27"/>
    </location>
</feature>
<dbReference type="Proteomes" id="UP000245959">
    <property type="component" value="Unassembled WGS sequence"/>
</dbReference>
<proteinExistence type="predicted"/>
<keyword evidence="1" id="KW-1133">Transmembrane helix</keyword>
<dbReference type="Pfam" id="PF07584">
    <property type="entry name" value="BatA"/>
    <property type="match status" value="1"/>
</dbReference>
<reference evidence="4 5" key="1">
    <citation type="submission" date="2018-04" db="EMBL/GenBank/DDBJ databases">
        <title>Genomic Encyclopedia of Type Strains, Phase IV (KMG-IV): sequencing the most valuable type-strain genomes for metagenomic binning, comparative biology and taxonomic classification.</title>
        <authorList>
            <person name="Goeker M."/>
        </authorList>
    </citation>
    <scope>NUCLEOTIDE SEQUENCE [LARGE SCALE GENOMIC DNA]</scope>
    <source>
        <strain evidence="4 5">DSM 14823</strain>
    </source>
</reference>
<dbReference type="InterPro" id="IPR002035">
    <property type="entry name" value="VWF_A"/>
</dbReference>
<dbReference type="Pfam" id="PF13519">
    <property type="entry name" value="VWA_2"/>
    <property type="match status" value="1"/>
</dbReference>
<comment type="caution">
    <text evidence="4">The sequence shown here is derived from an EMBL/GenBank/DDBJ whole genome shotgun (WGS) entry which is preliminary data.</text>
</comment>
<dbReference type="InterPro" id="IPR011933">
    <property type="entry name" value="Double_TM_dom"/>
</dbReference>
<feature type="domain" description="Aerotolerance regulator N-terminal" evidence="2">
    <location>
        <begin position="1"/>
        <end position="78"/>
    </location>
</feature>
<protein>
    <submittedName>
        <fullName evidence="4">Putative membrane protein (TIGR02226 family)</fullName>
    </submittedName>
</protein>